<organism evidence="3 4">
    <name type="scientific">Lentzea waywayandensis</name>
    <dbReference type="NCBI Taxonomy" id="84724"/>
    <lineage>
        <taxon>Bacteria</taxon>
        <taxon>Bacillati</taxon>
        <taxon>Actinomycetota</taxon>
        <taxon>Actinomycetes</taxon>
        <taxon>Pseudonocardiales</taxon>
        <taxon>Pseudonocardiaceae</taxon>
        <taxon>Lentzea</taxon>
    </lineage>
</organism>
<keyword evidence="2" id="KW-1133">Transmembrane helix</keyword>
<feature type="region of interest" description="Disordered" evidence="1">
    <location>
        <begin position="69"/>
        <end position="122"/>
    </location>
</feature>
<protein>
    <submittedName>
        <fullName evidence="3">Uncharacterized protein</fullName>
    </submittedName>
</protein>
<dbReference type="RefSeq" id="WP_143138560.1">
    <property type="nucleotide sequence ID" value="NZ_FOYL01000002.1"/>
</dbReference>
<keyword evidence="4" id="KW-1185">Reference proteome</keyword>
<feature type="transmembrane region" description="Helical" evidence="2">
    <location>
        <begin position="44"/>
        <end position="66"/>
    </location>
</feature>
<evidence type="ECO:0000256" key="1">
    <source>
        <dbReference type="SAM" id="MobiDB-lite"/>
    </source>
</evidence>
<evidence type="ECO:0000313" key="4">
    <source>
        <dbReference type="Proteomes" id="UP000198583"/>
    </source>
</evidence>
<reference evidence="4" key="1">
    <citation type="submission" date="2016-10" db="EMBL/GenBank/DDBJ databases">
        <authorList>
            <person name="Varghese N."/>
            <person name="Submissions S."/>
        </authorList>
    </citation>
    <scope>NUCLEOTIDE SEQUENCE [LARGE SCALE GENOMIC DNA]</scope>
    <source>
        <strain evidence="4">DSM 44232</strain>
    </source>
</reference>
<keyword evidence="2" id="KW-0812">Transmembrane</keyword>
<feature type="compositionally biased region" description="Pro residues" evidence="1">
    <location>
        <begin position="20"/>
        <end position="30"/>
    </location>
</feature>
<dbReference type="EMBL" id="FOYL01000002">
    <property type="protein sequence ID" value="SFR05160.1"/>
    <property type="molecule type" value="Genomic_DNA"/>
</dbReference>
<dbReference type="Proteomes" id="UP000198583">
    <property type="component" value="Unassembled WGS sequence"/>
</dbReference>
<keyword evidence="2" id="KW-0472">Membrane</keyword>
<evidence type="ECO:0000256" key="2">
    <source>
        <dbReference type="SAM" id="Phobius"/>
    </source>
</evidence>
<feature type="compositionally biased region" description="Polar residues" evidence="1">
    <location>
        <begin position="1"/>
        <end position="11"/>
    </location>
</feature>
<dbReference type="STRING" id="84724.SAMN04488564_102707"/>
<proteinExistence type="predicted"/>
<feature type="region of interest" description="Disordered" evidence="1">
    <location>
        <begin position="1"/>
        <end position="39"/>
    </location>
</feature>
<accession>A0A1I6DI71</accession>
<name>A0A1I6DI71_9PSEU</name>
<gene>
    <name evidence="3" type="ORF">SAMN04488564_102707</name>
</gene>
<dbReference type="AlphaFoldDB" id="A0A1I6DI71"/>
<evidence type="ECO:0000313" key="3">
    <source>
        <dbReference type="EMBL" id="SFR05160.1"/>
    </source>
</evidence>
<sequence length="122" mass="11972">MDVDPNTSSGSRWEPGAATVPPPPQAPAQPVPAGRAPRRLTGPVVAGALGLAVLTGAGGFALGYAVSGDGASEVRQDSGQVPGEGQFPGGRQFPGEGRGDGRFGTPPDGTQGELPGQDGQGT</sequence>